<accession>A0ABM1NIC1</accession>
<dbReference type="GO" id="GO:0000502">
    <property type="term" value="C:proteasome complex"/>
    <property type="evidence" value="ECO:0007669"/>
    <property type="project" value="UniProtKB-KW"/>
</dbReference>
<dbReference type="SUPFAM" id="SSF50156">
    <property type="entry name" value="PDZ domain-like"/>
    <property type="match status" value="1"/>
</dbReference>
<name>A0ABM1NIC1_NICVS</name>
<dbReference type="Gene3D" id="6.10.140.1710">
    <property type="match status" value="1"/>
</dbReference>
<dbReference type="InterPro" id="IPR041489">
    <property type="entry name" value="PDZ_6"/>
</dbReference>
<protein>
    <submittedName>
        <fullName evidence="7">26S proteasome non-ATPase regulatory subunit 9</fullName>
    </submittedName>
</protein>
<dbReference type="PANTHER" id="PTHR12651">
    <property type="entry name" value="26S PROTEASOME NON-ATPASE REGULATORY SUBUNIT 9"/>
    <property type="match status" value="1"/>
</dbReference>
<feature type="domain" description="PDZ" evidence="4">
    <location>
        <begin position="110"/>
        <end position="165"/>
    </location>
</feature>
<evidence type="ECO:0000259" key="4">
    <source>
        <dbReference type="Pfam" id="PF17820"/>
    </source>
</evidence>
<dbReference type="PANTHER" id="PTHR12651:SF1">
    <property type="entry name" value="26S PROTEASOME NON-ATPASE REGULATORY SUBUNIT 9"/>
    <property type="match status" value="1"/>
</dbReference>
<evidence type="ECO:0000256" key="3">
    <source>
        <dbReference type="SAM" id="Coils"/>
    </source>
</evidence>
<organism evidence="6 7">
    <name type="scientific">Nicrophorus vespilloides</name>
    <name type="common">Boreal carrion beetle</name>
    <dbReference type="NCBI Taxonomy" id="110193"/>
    <lineage>
        <taxon>Eukaryota</taxon>
        <taxon>Metazoa</taxon>
        <taxon>Ecdysozoa</taxon>
        <taxon>Arthropoda</taxon>
        <taxon>Hexapoda</taxon>
        <taxon>Insecta</taxon>
        <taxon>Pterygota</taxon>
        <taxon>Neoptera</taxon>
        <taxon>Endopterygota</taxon>
        <taxon>Coleoptera</taxon>
        <taxon>Polyphaga</taxon>
        <taxon>Staphyliniformia</taxon>
        <taxon>Silphidae</taxon>
        <taxon>Nicrophorinae</taxon>
        <taxon>Nicrophorus</taxon>
    </lineage>
</organism>
<feature type="domain" description="Nas2 N-terminal" evidence="5">
    <location>
        <begin position="11"/>
        <end position="87"/>
    </location>
</feature>
<dbReference type="InterPro" id="IPR040815">
    <property type="entry name" value="Nas2_N"/>
</dbReference>
<evidence type="ECO:0000256" key="2">
    <source>
        <dbReference type="ARBA" id="ARBA00023186"/>
    </source>
</evidence>
<comment type="similarity">
    <text evidence="1">Belongs to the proteasome subunit p27 family.</text>
</comment>
<keyword evidence="2" id="KW-0143">Chaperone</keyword>
<evidence type="ECO:0000313" key="6">
    <source>
        <dbReference type="Proteomes" id="UP000695000"/>
    </source>
</evidence>
<evidence type="ECO:0000313" key="7">
    <source>
        <dbReference type="RefSeq" id="XP_017786571.1"/>
    </source>
</evidence>
<keyword evidence="7" id="KW-0647">Proteasome</keyword>
<dbReference type="InterPro" id="IPR035269">
    <property type="entry name" value="PSMD9"/>
</dbReference>
<evidence type="ECO:0000259" key="5">
    <source>
        <dbReference type="Pfam" id="PF18265"/>
    </source>
</evidence>
<keyword evidence="6" id="KW-1185">Reference proteome</keyword>
<dbReference type="GeneID" id="108569510"/>
<proteinExistence type="inferred from homology"/>
<dbReference type="Pfam" id="PF18265">
    <property type="entry name" value="Nas2_N"/>
    <property type="match status" value="1"/>
</dbReference>
<dbReference type="InterPro" id="IPR036034">
    <property type="entry name" value="PDZ_sf"/>
</dbReference>
<dbReference type="Pfam" id="PF17820">
    <property type="entry name" value="PDZ_6"/>
    <property type="match status" value="1"/>
</dbReference>
<evidence type="ECO:0000256" key="1">
    <source>
        <dbReference type="ARBA" id="ARBA00005256"/>
    </source>
</evidence>
<reference evidence="7" key="1">
    <citation type="submission" date="2025-08" db="UniProtKB">
        <authorList>
            <consortium name="RefSeq"/>
        </authorList>
    </citation>
    <scope>IDENTIFICATION</scope>
    <source>
        <tissue evidence="7">Whole Larva</tissue>
    </source>
</reference>
<gene>
    <name evidence="7" type="primary">LOC108569510</name>
</gene>
<dbReference type="RefSeq" id="XP_017786571.1">
    <property type="nucleotide sequence ID" value="XM_017931082.1"/>
</dbReference>
<sequence length="192" mass="21643">MDKNLRQQVLTLIEEKEALENEIRELNQILVKNNVGMDDPLVDAEGFPLSHVDINQVRHARHLIIHKQNDHKALMNQIEQGISEYYAEPHENMPEEEKIEAQFTEPFARITIVNPGSPAYCAGIVDGDLLVQFGSVNSTNFRNVRDIGTVVQHSEGHAIRVSILRNNRLMCVQLTPKKWSGIGLLGCTVNPC</sequence>
<dbReference type="Gene3D" id="2.30.42.10">
    <property type="match status" value="1"/>
</dbReference>
<dbReference type="Proteomes" id="UP000695000">
    <property type="component" value="Unplaced"/>
</dbReference>
<feature type="coiled-coil region" evidence="3">
    <location>
        <begin position="2"/>
        <end position="29"/>
    </location>
</feature>
<keyword evidence="3" id="KW-0175">Coiled coil</keyword>